<dbReference type="GO" id="GO:0006879">
    <property type="term" value="P:intracellular iron ion homeostasis"/>
    <property type="evidence" value="ECO:0007669"/>
    <property type="project" value="TreeGrafter"/>
</dbReference>
<evidence type="ECO:0000256" key="9">
    <source>
        <dbReference type="ARBA" id="ARBA00023180"/>
    </source>
</evidence>
<dbReference type="InterPro" id="IPR051410">
    <property type="entry name" value="Ferric/Cupric_Reductase"/>
</dbReference>
<feature type="transmembrane region" description="Helical" evidence="10">
    <location>
        <begin position="125"/>
        <end position="146"/>
    </location>
</feature>
<name>A0A2S5BJE5_9BASI</name>
<proteinExistence type="inferred from homology"/>
<evidence type="ECO:0000256" key="6">
    <source>
        <dbReference type="ARBA" id="ARBA00023002"/>
    </source>
</evidence>
<dbReference type="Pfam" id="PF07978">
    <property type="entry name" value="NIPSNAP"/>
    <property type="match status" value="1"/>
</dbReference>
<feature type="transmembrane region" description="Helical" evidence="10">
    <location>
        <begin position="195"/>
        <end position="213"/>
    </location>
</feature>
<dbReference type="InterPro" id="IPR039261">
    <property type="entry name" value="FNR_nucleotide-bd"/>
</dbReference>
<dbReference type="AlphaFoldDB" id="A0A2S5BJE5"/>
<dbReference type="PANTHER" id="PTHR32361">
    <property type="entry name" value="FERRIC/CUPRIC REDUCTASE TRANSMEMBRANE COMPONENT"/>
    <property type="match status" value="1"/>
</dbReference>
<evidence type="ECO:0000256" key="4">
    <source>
        <dbReference type="ARBA" id="ARBA00022692"/>
    </source>
</evidence>
<dbReference type="STRING" id="741276.A0A2S5BJE5"/>
<dbReference type="InterPro" id="IPR013130">
    <property type="entry name" value="Fe3_Rdtase_TM_dom"/>
</dbReference>
<keyword evidence="13" id="KW-1185">Reference proteome</keyword>
<dbReference type="SFLD" id="SFLDS00052">
    <property type="entry name" value="Ferric_Reductase_Domain"/>
    <property type="match status" value="1"/>
</dbReference>
<comment type="similarity">
    <text evidence="2">Belongs to the ferric reductase (FRE) family.</text>
</comment>
<dbReference type="InterPro" id="IPR013121">
    <property type="entry name" value="Fe_red_NAD-bd_6"/>
</dbReference>
<dbReference type="Gene3D" id="3.40.50.80">
    <property type="entry name" value="Nucleotide-binding domain of ferredoxin-NADP reductase (FNR) module"/>
    <property type="match status" value="1"/>
</dbReference>
<comment type="subcellular location">
    <subcellularLocation>
        <location evidence="1">Membrane</location>
        <topology evidence="1">Multi-pass membrane protein</topology>
    </subcellularLocation>
</comment>
<dbReference type="Pfam" id="PF08030">
    <property type="entry name" value="NAD_binding_6"/>
    <property type="match status" value="1"/>
</dbReference>
<dbReference type="PROSITE" id="PS51384">
    <property type="entry name" value="FAD_FR"/>
    <property type="match status" value="1"/>
</dbReference>
<dbReference type="Proteomes" id="UP000237144">
    <property type="component" value="Unassembled WGS sequence"/>
</dbReference>
<dbReference type="GO" id="GO:0000293">
    <property type="term" value="F:ferric-chelate reductase activity"/>
    <property type="evidence" value="ECO:0007669"/>
    <property type="project" value="TreeGrafter"/>
</dbReference>
<dbReference type="PANTHER" id="PTHR32361:SF9">
    <property type="entry name" value="FERRIC REDUCTASE TRANSMEMBRANE COMPONENT 3-RELATED"/>
    <property type="match status" value="1"/>
</dbReference>
<evidence type="ECO:0000256" key="7">
    <source>
        <dbReference type="ARBA" id="ARBA00023065"/>
    </source>
</evidence>
<organism evidence="12 13">
    <name type="scientific">Rhodotorula taiwanensis</name>
    <dbReference type="NCBI Taxonomy" id="741276"/>
    <lineage>
        <taxon>Eukaryota</taxon>
        <taxon>Fungi</taxon>
        <taxon>Dikarya</taxon>
        <taxon>Basidiomycota</taxon>
        <taxon>Pucciniomycotina</taxon>
        <taxon>Microbotryomycetes</taxon>
        <taxon>Sporidiobolales</taxon>
        <taxon>Sporidiobolaceae</taxon>
        <taxon>Rhodotorula</taxon>
    </lineage>
</organism>
<protein>
    <recommendedName>
        <fullName evidence="11">FAD-binding FR-type domain-containing protein</fullName>
    </recommendedName>
</protein>
<dbReference type="SUPFAM" id="SSF52343">
    <property type="entry name" value="Ferredoxin reductase-like, C-terminal NADP-linked domain"/>
    <property type="match status" value="1"/>
</dbReference>
<dbReference type="Gene3D" id="3.30.70.100">
    <property type="match status" value="2"/>
</dbReference>
<dbReference type="GO" id="GO:0015677">
    <property type="term" value="P:copper ion import"/>
    <property type="evidence" value="ECO:0007669"/>
    <property type="project" value="TreeGrafter"/>
</dbReference>
<keyword evidence="7" id="KW-0406">Ion transport</keyword>
<keyword evidence="5 10" id="KW-1133">Transmembrane helix</keyword>
<evidence type="ECO:0000313" key="13">
    <source>
        <dbReference type="Proteomes" id="UP000237144"/>
    </source>
</evidence>
<keyword evidence="3" id="KW-0813">Transport</keyword>
<evidence type="ECO:0000256" key="3">
    <source>
        <dbReference type="ARBA" id="ARBA00022448"/>
    </source>
</evidence>
<evidence type="ECO:0000313" key="12">
    <source>
        <dbReference type="EMBL" id="POY76890.1"/>
    </source>
</evidence>
<accession>A0A2S5BJE5</accession>
<dbReference type="Pfam" id="PF01794">
    <property type="entry name" value="Ferric_reduct"/>
    <property type="match status" value="1"/>
</dbReference>
<dbReference type="CDD" id="cd06186">
    <property type="entry name" value="NOX_Duox_like_FAD_NADP"/>
    <property type="match status" value="1"/>
</dbReference>
<dbReference type="GO" id="GO:0005886">
    <property type="term" value="C:plasma membrane"/>
    <property type="evidence" value="ECO:0007669"/>
    <property type="project" value="TreeGrafter"/>
</dbReference>
<keyword evidence="9" id="KW-0325">Glycoprotein</keyword>
<evidence type="ECO:0000256" key="5">
    <source>
        <dbReference type="ARBA" id="ARBA00022989"/>
    </source>
</evidence>
<gene>
    <name evidence="12" type="ORF">BMF94_0142</name>
</gene>
<evidence type="ECO:0000256" key="8">
    <source>
        <dbReference type="ARBA" id="ARBA00023136"/>
    </source>
</evidence>
<dbReference type="GO" id="GO:0006826">
    <property type="term" value="P:iron ion transport"/>
    <property type="evidence" value="ECO:0007669"/>
    <property type="project" value="TreeGrafter"/>
</dbReference>
<evidence type="ECO:0000259" key="11">
    <source>
        <dbReference type="PROSITE" id="PS51384"/>
    </source>
</evidence>
<dbReference type="SUPFAM" id="SSF54909">
    <property type="entry name" value="Dimeric alpha+beta barrel"/>
    <property type="match status" value="2"/>
</dbReference>
<evidence type="ECO:0000256" key="1">
    <source>
        <dbReference type="ARBA" id="ARBA00004141"/>
    </source>
</evidence>
<keyword evidence="8 10" id="KW-0472">Membrane</keyword>
<keyword evidence="6" id="KW-0560">Oxidoreductase</keyword>
<evidence type="ECO:0000256" key="10">
    <source>
        <dbReference type="SAM" id="Phobius"/>
    </source>
</evidence>
<sequence>MLVMAEGNGRASHLFSIVLAAAVALFLLFTAPAAAAWASTHRLHEGWSLRKRVESVKEDGAIAVVLDRSTDDGRADEKDGESRGVRMTVQVKPALRTASMPSWLSVNLRTAYNKLFLRPLPFSSYVYGQALILVGYVAVFLFCLLFDTSSPRTNWRRPGCIAAAQLPWLFLFATKNNLLALVGMGYEKLNWLHRLAGRLVILAGLLHTVLFLRMAPLHVHEPVHLTGPICAVASVVLLLTSFPFVRRTCYQVFLVSHIVGWITFVVALAFHVPTFARPYVAAAITLYALDALSRLLRTRLGYATISALPGGMTRLESMTLKSGWRAGQHVWLRTWGGAGWHRSWETHPNRSLTLLVKSTGRFTRGLSERSSPLFDYRTKVTIPCAIEGPYGGFRFLDFAELEAVILLAGGSGITSCLPVLEELVHLASAGRCATRIVTLVWTVRALDNLDWCRDVLSELIRFARDKTELKVRVSLHVTMNQLAAMALPAPLASPIPHSTLTRTRPDLSAIMDAHLAGLAKRADQCGRARGGALGVGVCGPPGMVRSARETVARATTARTASLRSVASATIPASTSFAPTSLSSSLSRATTTVQPLDSPKGIRTGVQSRSFGSSVIPHAVRDYASAFLHGSEELKEEARVQHSRAVGRDKYVYEFQRHKVLPQHAVQYQELIEDYYKGIHESPDFDARLIGSWEIVVGEVDTFVHVFGYEGISGFEKTKYQIRASEGHLQFFNKEILPLIQSRTSQINNEFRFWNCSPAETKGGIYELRTYDLYPGSLLEWEQHWRVGLEARVATGHYPVGAWFSQIGHLHQVHHMWQYDDLEARKARRAQSWEKEQWSSTVARTAKLCSSMSSQILKPLPFSPLR</sequence>
<reference evidence="12 13" key="1">
    <citation type="journal article" date="2018" name="Front. Microbiol.">
        <title>Prospects for Fungal Bioremediation of Acidic Radioactive Waste Sites: Characterization and Genome Sequence of Rhodotorula taiwanensis MD1149.</title>
        <authorList>
            <person name="Tkavc R."/>
            <person name="Matrosova V.Y."/>
            <person name="Grichenko O.E."/>
            <person name="Gostincar C."/>
            <person name="Volpe R.P."/>
            <person name="Klimenkova P."/>
            <person name="Gaidamakova E.K."/>
            <person name="Zhou C.E."/>
            <person name="Stewart B.J."/>
            <person name="Lyman M.G."/>
            <person name="Malfatti S.A."/>
            <person name="Rubinfeld B."/>
            <person name="Courtot M."/>
            <person name="Singh J."/>
            <person name="Dalgard C.L."/>
            <person name="Hamilton T."/>
            <person name="Frey K.G."/>
            <person name="Gunde-Cimerman N."/>
            <person name="Dugan L."/>
            <person name="Daly M.J."/>
        </authorList>
    </citation>
    <scope>NUCLEOTIDE SEQUENCE [LARGE SCALE GENOMIC DNA]</scope>
    <source>
        <strain evidence="12 13">MD1149</strain>
    </source>
</reference>
<dbReference type="InterPro" id="IPR011008">
    <property type="entry name" value="Dimeric_a/b-barrel"/>
</dbReference>
<feature type="domain" description="FAD-binding FR-type" evidence="11">
    <location>
        <begin position="276"/>
        <end position="396"/>
    </location>
</feature>
<feature type="transmembrane region" description="Helical" evidence="10">
    <location>
        <begin position="252"/>
        <end position="272"/>
    </location>
</feature>
<dbReference type="FunFam" id="3.30.70.100:FF:000004">
    <property type="entry name" value="NIPSNAP family protein"/>
    <property type="match status" value="1"/>
</dbReference>
<evidence type="ECO:0000256" key="2">
    <source>
        <dbReference type="ARBA" id="ARBA00006278"/>
    </source>
</evidence>
<dbReference type="InterPro" id="IPR012577">
    <property type="entry name" value="NIPSNAP"/>
</dbReference>
<feature type="transmembrane region" description="Helical" evidence="10">
    <location>
        <begin position="225"/>
        <end position="245"/>
    </location>
</feature>
<dbReference type="OrthoDB" id="10262843at2759"/>
<keyword evidence="4 10" id="KW-0812">Transmembrane</keyword>
<dbReference type="InterPro" id="IPR017927">
    <property type="entry name" value="FAD-bd_FR_type"/>
</dbReference>
<comment type="caution">
    <text evidence="12">The sequence shown here is derived from an EMBL/GenBank/DDBJ whole genome shotgun (WGS) entry which is preliminary data.</text>
</comment>
<dbReference type="SFLD" id="SFLDG01168">
    <property type="entry name" value="Ferric_reductase_subgroup_(FRE"/>
    <property type="match status" value="1"/>
</dbReference>
<dbReference type="EMBL" id="PJQD01000001">
    <property type="protein sequence ID" value="POY76890.1"/>
    <property type="molecule type" value="Genomic_DNA"/>
</dbReference>